<organism evidence="3 4">
    <name type="scientific">Eiseniibacteriota bacterium</name>
    <dbReference type="NCBI Taxonomy" id="2212470"/>
    <lineage>
        <taxon>Bacteria</taxon>
        <taxon>Candidatus Eiseniibacteriota</taxon>
    </lineage>
</organism>
<comment type="caution">
    <text evidence="3">The sequence shown here is derived from an EMBL/GenBank/DDBJ whole genome shotgun (WGS) entry which is preliminary data.</text>
</comment>
<gene>
    <name evidence="3" type="ORF">KC729_06325</name>
</gene>
<protein>
    <recommendedName>
        <fullName evidence="5">Lamin tail domain-containing protein</fullName>
    </recommendedName>
</protein>
<reference evidence="3" key="2">
    <citation type="journal article" date="2021" name="Microbiome">
        <title>Successional dynamics and alternative stable states in a saline activated sludge microbial community over 9 years.</title>
        <authorList>
            <person name="Wang Y."/>
            <person name="Ye J."/>
            <person name="Ju F."/>
            <person name="Liu L."/>
            <person name="Boyd J.A."/>
            <person name="Deng Y."/>
            <person name="Parks D.H."/>
            <person name="Jiang X."/>
            <person name="Yin X."/>
            <person name="Woodcroft B.J."/>
            <person name="Tyson G.W."/>
            <person name="Hugenholtz P."/>
            <person name="Polz M.F."/>
            <person name="Zhang T."/>
        </authorList>
    </citation>
    <scope>NUCLEOTIDE SEQUENCE</scope>
    <source>
        <strain evidence="3">HKST-UBA01</strain>
    </source>
</reference>
<feature type="region of interest" description="Disordered" evidence="1">
    <location>
        <begin position="161"/>
        <end position="196"/>
    </location>
</feature>
<keyword evidence="2" id="KW-0732">Signal</keyword>
<feature type="non-terminal residue" evidence="3">
    <location>
        <position position="196"/>
    </location>
</feature>
<feature type="chain" id="PRO_5036754469" description="Lamin tail domain-containing protein" evidence="2">
    <location>
        <begin position="24"/>
        <end position="196"/>
    </location>
</feature>
<evidence type="ECO:0000313" key="4">
    <source>
        <dbReference type="Proteomes" id="UP000697710"/>
    </source>
</evidence>
<evidence type="ECO:0008006" key="5">
    <source>
        <dbReference type="Google" id="ProtNLM"/>
    </source>
</evidence>
<dbReference type="EMBL" id="JAGQHR010000138">
    <property type="protein sequence ID" value="MCA9727281.1"/>
    <property type="molecule type" value="Genomic_DNA"/>
</dbReference>
<dbReference type="Proteomes" id="UP000697710">
    <property type="component" value="Unassembled WGS sequence"/>
</dbReference>
<name>A0A956M016_UNCEI</name>
<sequence>MRALRIFAATLFLAGLGLGMAHAADPITVIPDGVTPATPGDRGGCDIMIDYSDGTDDTPGSGWTLGGPAAPYWYLGVDHTPPAGGSYEVLSVGFFSEFWVTGGNVTVHVYEKSNPANATDASINMTTGGTYEVTFAEPICVEGTYGITFCPSPGVWGVLGEDTSAPQDPVDYQNNTDAGGCENINLRSDGDLTVSS</sequence>
<reference evidence="3" key="1">
    <citation type="submission" date="2020-04" db="EMBL/GenBank/DDBJ databases">
        <authorList>
            <person name="Zhang T."/>
        </authorList>
    </citation>
    <scope>NUCLEOTIDE SEQUENCE</scope>
    <source>
        <strain evidence="3">HKST-UBA01</strain>
    </source>
</reference>
<accession>A0A956M016</accession>
<evidence type="ECO:0000313" key="3">
    <source>
        <dbReference type="EMBL" id="MCA9727281.1"/>
    </source>
</evidence>
<proteinExistence type="predicted"/>
<evidence type="ECO:0000256" key="2">
    <source>
        <dbReference type="SAM" id="SignalP"/>
    </source>
</evidence>
<evidence type="ECO:0000256" key="1">
    <source>
        <dbReference type="SAM" id="MobiDB-lite"/>
    </source>
</evidence>
<dbReference type="AlphaFoldDB" id="A0A956M016"/>
<feature type="signal peptide" evidence="2">
    <location>
        <begin position="1"/>
        <end position="23"/>
    </location>
</feature>